<sequence length="273" mass="28142">MKSFNKIIRILALASLAVATTPLTQVKAAESADAITVQNGFSSGSSTTGSASSSDTTDAITYSANDAADSKTSTVTVTVLSGILTLDAVPDFNFGTMSKGTTVKLKNNTADTDGFTTDSDTGANNAGIDGNSDGYLQVTDSRNLTDPSKMPGFQLSASIGKLNIASNETSESLDAILHLSALNLVDDENNNVTNSDTLLKTKAVDISSVDGNDQTVIDMKSGTYNPGVIRAKYNTPDAASLTIPNDGTGSTKSSKNMNAVVTWTLTASPSVTN</sequence>
<feature type="signal peptide" evidence="1">
    <location>
        <begin position="1"/>
        <end position="28"/>
    </location>
</feature>
<proteinExistence type="predicted"/>
<evidence type="ECO:0000256" key="1">
    <source>
        <dbReference type="SAM" id="SignalP"/>
    </source>
</evidence>
<comment type="caution">
    <text evidence="3">The sequence shown here is derived from an EMBL/GenBank/DDBJ whole genome shotgun (WGS) entry which is preliminary data.</text>
</comment>
<protein>
    <recommendedName>
        <fullName evidence="2">WxL domain-containing protein</fullName>
    </recommendedName>
</protein>
<evidence type="ECO:0000313" key="4">
    <source>
        <dbReference type="Proteomes" id="UP000298021"/>
    </source>
</evidence>
<gene>
    <name evidence="3" type="ORF">EGT49_05740</name>
</gene>
<accession>A0A4Z0JKF4</accession>
<dbReference type="InterPro" id="IPR027994">
    <property type="entry name" value="WxL_dom"/>
</dbReference>
<dbReference type="OrthoDB" id="2328955at2"/>
<name>A0A4Z0JKF4_9LACO</name>
<dbReference type="Proteomes" id="UP000298021">
    <property type="component" value="Unassembled WGS sequence"/>
</dbReference>
<evidence type="ECO:0000259" key="2">
    <source>
        <dbReference type="Pfam" id="PF13731"/>
    </source>
</evidence>
<keyword evidence="1" id="KW-0732">Signal</keyword>
<feature type="domain" description="WxL" evidence="2">
    <location>
        <begin position="78"/>
        <end position="269"/>
    </location>
</feature>
<keyword evidence="4" id="KW-1185">Reference proteome</keyword>
<organism evidence="3 4">
    <name type="scientific">Companilactobacillus suantsaicola</name>
    <dbReference type="NCBI Taxonomy" id="2487723"/>
    <lineage>
        <taxon>Bacteria</taxon>
        <taxon>Bacillati</taxon>
        <taxon>Bacillota</taxon>
        <taxon>Bacilli</taxon>
        <taxon>Lactobacillales</taxon>
        <taxon>Lactobacillaceae</taxon>
        <taxon>Companilactobacillus</taxon>
    </lineage>
</organism>
<evidence type="ECO:0000313" key="3">
    <source>
        <dbReference type="EMBL" id="TGD23552.1"/>
    </source>
</evidence>
<reference evidence="3 4" key="1">
    <citation type="submission" date="2018-10" db="EMBL/GenBank/DDBJ databases">
        <title>Lactobacillus sp. R7 and Lactobacillus sp. R19 isolated from fermented mustard green product of Taiwan.</title>
        <authorList>
            <person name="Lin S.-T."/>
        </authorList>
    </citation>
    <scope>NUCLEOTIDE SEQUENCE [LARGE SCALE GENOMIC DNA]</scope>
    <source>
        <strain evidence="3 4">BCRC 81127</strain>
    </source>
</reference>
<dbReference type="Pfam" id="PF13731">
    <property type="entry name" value="WxL"/>
    <property type="match status" value="1"/>
</dbReference>
<dbReference type="EMBL" id="RKLY01000011">
    <property type="protein sequence ID" value="TGD23552.1"/>
    <property type="molecule type" value="Genomic_DNA"/>
</dbReference>
<feature type="chain" id="PRO_5021501839" description="WxL domain-containing protein" evidence="1">
    <location>
        <begin position="29"/>
        <end position="273"/>
    </location>
</feature>
<dbReference type="AlphaFoldDB" id="A0A4Z0JKF4"/>
<dbReference type="RefSeq" id="WP_135372396.1">
    <property type="nucleotide sequence ID" value="NZ_RKLY01000011.1"/>
</dbReference>